<keyword evidence="3" id="KW-0805">Transcription regulation</keyword>
<dbReference type="InterPro" id="IPR003173">
    <property type="entry name" value="PC4_C"/>
</dbReference>
<keyword evidence="4" id="KW-0238">DNA-binding</keyword>
<evidence type="ECO:0000256" key="4">
    <source>
        <dbReference type="ARBA" id="ARBA00023125"/>
    </source>
</evidence>
<feature type="compositionally biased region" description="Basic and acidic residues" evidence="7">
    <location>
        <begin position="122"/>
        <end position="144"/>
    </location>
</feature>
<dbReference type="InterPro" id="IPR009044">
    <property type="entry name" value="ssDNA-bd_transcriptional_reg"/>
</dbReference>
<comment type="subcellular location">
    <subcellularLocation>
        <location evidence="1">Nucleus</location>
    </subcellularLocation>
</comment>
<reference evidence="9" key="1">
    <citation type="journal article" date="2023" name="Genome Biol. Evol.">
        <title>First Whole Genome Sequence and Flow Cytometry Genome Size Data for the Lichen-Forming Fungus Ramalina farinacea (Ascomycota).</title>
        <authorList>
            <person name="Llewellyn T."/>
            <person name="Mian S."/>
            <person name="Hill R."/>
            <person name="Leitch I.J."/>
            <person name="Gaya E."/>
        </authorList>
    </citation>
    <scope>NUCLEOTIDE SEQUENCE</scope>
    <source>
        <strain evidence="9">LIQ254RAFAR</strain>
    </source>
</reference>
<keyword evidence="6" id="KW-0539">Nucleus</keyword>
<evidence type="ECO:0000256" key="7">
    <source>
        <dbReference type="SAM" id="MobiDB-lite"/>
    </source>
</evidence>
<feature type="region of interest" description="Disordered" evidence="7">
    <location>
        <begin position="1"/>
        <end position="55"/>
    </location>
</feature>
<evidence type="ECO:0000313" key="9">
    <source>
        <dbReference type="EMBL" id="MDI1489962.1"/>
    </source>
</evidence>
<feature type="compositionally biased region" description="Basic and acidic residues" evidence="7">
    <location>
        <begin position="30"/>
        <end position="48"/>
    </location>
</feature>
<protein>
    <recommendedName>
        <fullName evidence="8">Transcriptional coactivator p15 (PC4) C-terminal domain-containing protein</fullName>
    </recommendedName>
</protein>
<evidence type="ECO:0000313" key="10">
    <source>
        <dbReference type="Proteomes" id="UP001161017"/>
    </source>
</evidence>
<dbReference type="InterPro" id="IPR045125">
    <property type="entry name" value="Sub1/Tcp4-like"/>
</dbReference>
<dbReference type="GO" id="GO:0005634">
    <property type="term" value="C:nucleus"/>
    <property type="evidence" value="ECO:0007669"/>
    <property type="project" value="UniProtKB-SubCell"/>
</dbReference>
<keyword evidence="5" id="KW-0804">Transcription</keyword>
<accession>A0AA43TZ83</accession>
<keyword evidence="10" id="KW-1185">Reference proteome</keyword>
<dbReference type="AlphaFoldDB" id="A0AA43TZ83"/>
<evidence type="ECO:0000256" key="6">
    <source>
        <dbReference type="ARBA" id="ARBA00023242"/>
    </source>
</evidence>
<evidence type="ECO:0000256" key="5">
    <source>
        <dbReference type="ARBA" id="ARBA00023163"/>
    </source>
</evidence>
<sequence length="178" mass="20114">MVKRRAPVESYENDGGFVEDAPKSKKSKKDQKQGRKSESKYLSHDHGPSKNQNGELYWELSRTRRIGISNFKGNTMVNIREYYEKDGAMLPGKKGISLTLDQYNTLLSAIPDVNAALAQDGEDVKTPDPKKEKKTKLAVDPLRDVEDDEEEEDFVKAEKQAVKSEDDGDETEDEESDD</sequence>
<feature type="domain" description="Transcriptional coactivator p15 (PC4) C-terminal" evidence="8">
    <location>
        <begin position="58"/>
        <end position="108"/>
    </location>
</feature>
<dbReference type="SUPFAM" id="SSF54447">
    <property type="entry name" value="ssDNA-binding transcriptional regulator domain"/>
    <property type="match status" value="1"/>
</dbReference>
<comment type="caution">
    <text evidence="9">The sequence shown here is derived from an EMBL/GenBank/DDBJ whole genome shotgun (WGS) entry which is preliminary data.</text>
</comment>
<dbReference type="Proteomes" id="UP001161017">
    <property type="component" value="Unassembled WGS sequence"/>
</dbReference>
<dbReference type="GO" id="GO:0060261">
    <property type="term" value="P:positive regulation of transcription initiation by RNA polymerase II"/>
    <property type="evidence" value="ECO:0007669"/>
    <property type="project" value="InterPro"/>
</dbReference>
<dbReference type="GO" id="GO:0003713">
    <property type="term" value="F:transcription coactivator activity"/>
    <property type="evidence" value="ECO:0007669"/>
    <property type="project" value="InterPro"/>
</dbReference>
<feature type="region of interest" description="Disordered" evidence="7">
    <location>
        <begin position="120"/>
        <end position="178"/>
    </location>
</feature>
<comment type="similarity">
    <text evidence="2">Belongs to the transcriptional coactivator PC4 family.</text>
</comment>
<dbReference type="EMBL" id="JAPUFD010000010">
    <property type="protein sequence ID" value="MDI1489962.1"/>
    <property type="molecule type" value="Genomic_DNA"/>
</dbReference>
<dbReference type="Gene3D" id="2.30.31.10">
    <property type="entry name" value="Transcriptional Coactivator Pc4, Chain A"/>
    <property type="match status" value="1"/>
</dbReference>
<name>A0AA43TZ83_9LECA</name>
<gene>
    <name evidence="9" type="ORF">OHK93_001161</name>
</gene>
<dbReference type="Pfam" id="PF02229">
    <property type="entry name" value="PC4"/>
    <property type="match status" value="1"/>
</dbReference>
<dbReference type="GO" id="GO:0003677">
    <property type="term" value="F:DNA binding"/>
    <property type="evidence" value="ECO:0007669"/>
    <property type="project" value="UniProtKB-KW"/>
</dbReference>
<feature type="compositionally biased region" description="Basic and acidic residues" evidence="7">
    <location>
        <begin position="154"/>
        <end position="165"/>
    </location>
</feature>
<evidence type="ECO:0000259" key="8">
    <source>
        <dbReference type="Pfam" id="PF02229"/>
    </source>
</evidence>
<dbReference type="PANTHER" id="PTHR13215">
    <property type="entry name" value="RNA POLYMERASE II TRANSCRIPTIONAL COACTIVATOR"/>
    <property type="match status" value="1"/>
</dbReference>
<feature type="compositionally biased region" description="Acidic residues" evidence="7">
    <location>
        <begin position="166"/>
        <end position="178"/>
    </location>
</feature>
<evidence type="ECO:0000256" key="3">
    <source>
        <dbReference type="ARBA" id="ARBA00023015"/>
    </source>
</evidence>
<evidence type="ECO:0000256" key="1">
    <source>
        <dbReference type="ARBA" id="ARBA00004123"/>
    </source>
</evidence>
<proteinExistence type="inferred from homology"/>
<organism evidence="9 10">
    <name type="scientific">Ramalina farinacea</name>
    <dbReference type="NCBI Taxonomy" id="258253"/>
    <lineage>
        <taxon>Eukaryota</taxon>
        <taxon>Fungi</taxon>
        <taxon>Dikarya</taxon>
        <taxon>Ascomycota</taxon>
        <taxon>Pezizomycotina</taxon>
        <taxon>Lecanoromycetes</taxon>
        <taxon>OSLEUM clade</taxon>
        <taxon>Lecanoromycetidae</taxon>
        <taxon>Lecanorales</taxon>
        <taxon>Lecanorineae</taxon>
        <taxon>Ramalinaceae</taxon>
        <taxon>Ramalina</taxon>
    </lineage>
</organism>
<evidence type="ECO:0000256" key="2">
    <source>
        <dbReference type="ARBA" id="ARBA00009001"/>
    </source>
</evidence>